<dbReference type="AlphaFoldDB" id="A0A645HZ93"/>
<protein>
    <recommendedName>
        <fullName evidence="1">Resolvase/invertase-type recombinase catalytic domain-containing protein</fullName>
    </recommendedName>
</protein>
<dbReference type="GO" id="GO:0003677">
    <property type="term" value="F:DNA binding"/>
    <property type="evidence" value="ECO:0007669"/>
    <property type="project" value="InterPro"/>
</dbReference>
<feature type="domain" description="Resolvase/invertase-type recombinase catalytic" evidence="1">
    <location>
        <begin position="3"/>
        <end position="70"/>
    </location>
</feature>
<accession>A0A645HZ93</accession>
<gene>
    <name evidence="2" type="ORF">SDC9_191912</name>
</gene>
<proteinExistence type="predicted"/>
<dbReference type="InterPro" id="IPR006119">
    <property type="entry name" value="Resolv_N"/>
</dbReference>
<dbReference type="PROSITE" id="PS51736">
    <property type="entry name" value="RECOMBINASES_3"/>
    <property type="match status" value="1"/>
</dbReference>
<evidence type="ECO:0000259" key="1">
    <source>
        <dbReference type="PROSITE" id="PS51736"/>
    </source>
</evidence>
<dbReference type="GO" id="GO:0000150">
    <property type="term" value="F:DNA strand exchange activity"/>
    <property type="evidence" value="ECO:0007669"/>
    <property type="project" value="InterPro"/>
</dbReference>
<dbReference type="InterPro" id="IPR036162">
    <property type="entry name" value="Resolvase-like_N_sf"/>
</dbReference>
<name>A0A645HZ93_9ZZZZ</name>
<organism evidence="2">
    <name type="scientific">bioreactor metagenome</name>
    <dbReference type="NCBI Taxonomy" id="1076179"/>
    <lineage>
        <taxon>unclassified sequences</taxon>
        <taxon>metagenomes</taxon>
        <taxon>ecological metagenomes</taxon>
    </lineage>
</organism>
<evidence type="ECO:0000313" key="2">
    <source>
        <dbReference type="EMBL" id="MPN44347.1"/>
    </source>
</evidence>
<dbReference type="Gene3D" id="3.40.50.1390">
    <property type="entry name" value="Resolvase, N-terminal catalytic domain"/>
    <property type="match status" value="1"/>
</dbReference>
<comment type="caution">
    <text evidence="2">The sequence shown here is derived from an EMBL/GenBank/DDBJ whole genome shotgun (WGS) entry which is preliminary data.</text>
</comment>
<sequence length="70" mass="8347">MKQVYCLYRVSTVQQLREDDIPMQWQACREFAAKHQWGIIKELYEKGISGFNTTIQDRKVLQQIKKDAEL</sequence>
<reference evidence="2" key="1">
    <citation type="submission" date="2019-08" db="EMBL/GenBank/DDBJ databases">
        <authorList>
            <person name="Kucharzyk K."/>
            <person name="Murdoch R.W."/>
            <person name="Higgins S."/>
            <person name="Loffler F."/>
        </authorList>
    </citation>
    <scope>NUCLEOTIDE SEQUENCE</scope>
</reference>
<dbReference type="SUPFAM" id="SSF53041">
    <property type="entry name" value="Resolvase-like"/>
    <property type="match status" value="1"/>
</dbReference>
<dbReference type="Pfam" id="PF00239">
    <property type="entry name" value="Resolvase"/>
    <property type="match status" value="1"/>
</dbReference>
<dbReference type="EMBL" id="VSSQ01103401">
    <property type="protein sequence ID" value="MPN44347.1"/>
    <property type="molecule type" value="Genomic_DNA"/>
</dbReference>